<evidence type="ECO:0000256" key="2">
    <source>
        <dbReference type="ARBA" id="ARBA00022475"/>
    </source>
</evidence>
<evidence type="ECO:0000256" key="14">
    <source>
        <dbReference type="ARBA" id="ARBA00038403"/>
    </source>
</evidence>
<evidence type="ECO:0000256" key="4">
    <source>
        <dbReference type="ARBA" id="ARBA00022530"/>
    </source>
</evidence>
<name>A0A8C5P0Z3_JACJA</name>
<comment type="subcellular location">
    <subcellularLocation>
        <location evidence="1">Cell membrane</location>
        <topology evidence="1">Single-pass type I membrane protein</topology>
    </subcellularLocation>
    <subcellularLocation>
        <location evidence="13">Zona pellucida</location>
    </subcellularLocation>
</comment>
<evidence type="ECO:0000259" key="22">
    <source>
        <dbReference type="PROSITE" id="PS51034"/>
    </source>
</evidence>
<dbReference type="Pfam" id="PF23344">
    <property type="entry name" value="ZP-N"/>
    <property type="match status" value="1"/>
</dbReference>
<dbReference type="InterPro" id="IPR001507">
    <property type="entry name" value="ZP_dom"/>
</dbReference>
<dbReference type="Pfam" id="PF00100">
    <property type="entry name" value="Zona_pellucida"/>
    <property type="match status" value="1"/>
</dbReference>
<evidence type="ECO:0000256" key="16">
    <source>
        <dbReference type="ARBA" id="ARBA00042272"/>
    </source>
</evidence>
<reference evidence="23" key="2">
    <citation type="submission" date="2025-09" db="UniProtKB">
        <authorList>
            <consortium name="Ensembl"/>
        </authorList>
    </citation>
    <scope>IDENTIFICATION</scope>
</reference>
<evidence type="ECO:0000256" key="1">
    <source>
        <dbReference type="ARBA" id="ARBA00004251"/>
    </source>
</evidence>
<dbReference type="PANTHER" id="PTHR23343:SF4">
    <property type="entry name" value="ZONA PELLUCIDA SPERM-BINDING PROTEIN 2"/>
    <property type="match status" value="1"/>
</dbReference>
<dbReference type="Pfam" id="PF23736">
    <property type="entry name" value="Ig_ZP2"/>
    <property type="match status" value="1"/>
</dbReference>
<dbReference type="GO" id="GO:0005886">
    <property type="term" value="C:plasma membrane"/>
    <property type="evidence" value="ECO:0007669"/>
    <property type="project" value="UniProtKB-SubCell"/>
</dbReference>
<dbReference type="InterPro" id="IPR048290">
    <property type="entry name" value="ZP_chr"/>
</dbReference>
<dbReference type="OMA" id="RPYGDKE"/>
<dbReference type="FunFam" id="2.60.40.4100:FF:000004">
    <property type="entry name" value="Zona pellucida sperm-binding protein 2"/>
    <property type="match status" value="1"/>
</dbReference>
<evidence type="ECO:0000256" key="5">
    <source>
        <dbReference type="ARBA" id="ARBA00022685"/>
    </source>
</evidence>
<evidence type="ECO:0000256" key="13">
    <source>
        <dbReference type="ARBA" id="ARBA00024183"/>
    </source>
</evidence>
<evidence type="ECO:0000256" key="9">
    <source>
        <dbReference type="ARBA" id="ARBA00023157"/>
    </source>
</evidence>
<dbReference type="PROSITE" id="PS00682">
    <property type="entry name" value="ZP_1"/>
    <property type="match status" value="1"/>
</dbReference>
<dbReference type="SMART" id="SM00241">
    <property type="entry name" value="ZP"/>
    <property type="match status" value="1"/>
</dbReference>
<evidence type="ECO:0000313" key="23">
    <source>
        <dbReference type="Ensembl" id="ENSJJAP00000014926.1"/>
    </source>
</evidence>
<dbReference type="GO" id="GO:0042802">
    <property type="term" value="F:identical protein binding"/>
    <property type="evidence" value="ECO:0007669"/>
    <property type="project" value="Ensembl"/>
</dbReference>
<keyword evidence="10" id="KW-0675">Receptor</keyword>
<dbReference type="PROSITE" id="PS51034">
    <property type="entry name" value="ZP_2"/>
    <property type="match status" value="1"/>
</dbReference>
<feature type="transmembrane region" description="Helical" evidence="20">
    <location>
        <begin position="682"/>
        <end position="701"/>
    </location>
</feature>
<dbReference type="InterPro" id="IPR057638">
    <property type="entry name" value="Ig_ZP2_2nd"/>
</dbReference>
<evidence type="ECO:0000256" key="21">
    <source>
        <dbReference type="SAM" id="SignalP"/>
    </source>
</evidence>
<evidence type="ECO:0000256" key="12">
    <source>
        <dbReference type="ARBA" id="ARBA00023279"/>
    </source>
</evidence>
<reference evidence="23" key="1">
    <citation type="submission" date="2025-08" db="UniProtKB">
        <authorList>
            <consortium name="Ensembl"/>
        </authorList>
    </citation>
    <scope>IDENTIFICATION</scope>
</reference>
<keyword evidence="5" id="KW-0165">Cleavage on pair of basic residues</keyword>
<dbReference type="GO" id="GO:0060468">
    <property type="term" value="P:prevention of polyspermy"/>
    <property type="evidence" value="ECO:0007669"/>
    <property type="project" value="Ensembl"/>
</dbReference>
<dbReference type="InterPro" id="IPR017977">
    <property type="entry name" value="ZP_dom_CS"/>
</dbReference>
<keyword evidence="11" id="KW-0325">Glycoprotein</keyword>
<feature type="chain" id="PRO_5034951941" description="Zona pellucida sperm-binding protein 2" evidence="21">
    <location>
        <begin position="34"/>
        <end position="711"/>
    </location>
</feature>
<evidence type="ECO:0000256" key="20">
    <source>
        <dbReference type="SAM" id="Phobius"/>
    </source>
</evidence>
<comment type="subunit">
    <text evidence="19">Can form homopolymers that assemble into long fibers (in vitro). Polymers of ZP2 and ZP3 organized into long filaments cross-linked by ZP1 homodimers. Interacts with ZP3.</text>
</comment>
<dbReference type="GO" id="GO:0035805">
    <property type="term" value="C:egg coat"/>
    <property type="evidence" value="ECO:0007669"/>
    <property type="project" value="UniProtKB-SubCell"/>
</dbReference>
<dbReference type="PANTHER" id="PTHR23343">
    <property type="entry name" value="ZONA PELLUCIDA SPERM-BINDING PROTEIN"/>
    <property type="match status" value="1"/>
</dbReference>
<sequence length="711" mass="79609">HMLPQCRPDVSHPGCGRKVSFSVLFVLVTSVNAVSLPQLVNPAFPGTVICDENETTVKFLGSIDAEMWHPSVVDASGVKMLNCVYGVEPENLTLKVPYENCTKRVLGGYQMNIRVQENSTNTGHGESVYKFFCPVMHEEIHELPESTVCMKDFVSVSEHQSIKQLCFLQADTSGMGWIVEVGNGTEAHTLTLKDALRQGFNLVIDSQSMNLHVPFNATGISHYMVDKNTSHLFMVFLKFSFVSPAQKITFSSRALCVSDLSVACNVTHMTLAIPEFPGKLKSVSIENRNILLSQLPDNGIYREETNGLMLHFHKTLLKTKSSEKCPLDQFYLSSLKLTFDFQLDMLSMVTDSECPCESPVSIGELCTQDGFMNFEIYSNQTRPALNLASLMVGNSSCHPIFKAQSRGLVRFHIPLNGCGTRQKFEGDKVVYENEIHALWKNLPPSIIFRDSEFRMTVKCHYTRDSLLLNANIKSLPPPVASVKHGPLVLILQTYPDKSYQRPYRKEEYPLVRYLRQPIYMEVAVLNRDDSNIKLVLDDCWATSSKDPASLPQWHIVVDGCEYDLDNYRTTFHPASSSETYPDHSQRFDVKTFAFVSEAQGFSSLVYFHCSALICSQASPDSPLCSVICPASSRNKREAVEEDRMTVSLPGPILMLSEEPSFKGMEAGIFWQAVAEDPAFKTGASVAAFMALVVTVGIICYLRKKRARRLNH</sequence>
<evidence type="ECO:0000256" key="15">
    <source>
        <dbReference type="ARBA" id="ARBA00040237"/>
    </source>
</evidence>
<dbReference type="InterPro" id="IPR055355">
    <property type="entry name" value="ZP-C"/>
</dbReference>
<keyword evidence="12" id="KW-0278">Fertilization</keyword>
<dbReference type="Gene3D" id="2.60.40.3210">
    <property type="entry name" value="Zona pellucida, ZP-N domain"/>
    <property type="match status" value="1"/>
</dbReference>
<evidence type="ECO:0000256" key="18">
    <source>
        <dbReference type="ARBA" id="ARBA00046021"/>
    </source>
</evidence>
<keyword evidence="4" id="KW-0272">Extracellular matrix</keyword>
<dbReference type="Gene3D" id="2.60.40.4100">
    <property type="entry name" value="Zona pellucida, ZP-C domain"/>
    <property type="match status" value="1"/>
</dbReference>
<evidence type="ECO:0000256" key="17">
    <source>
        <dbReference type="ARBA" id="ARBA00042572"/>
    </source>
</evidence>
<dbReference type="PRINTS" id="PR00023">
    <property type="entry name" value="ZPELLUCIDA"/>
</dbReference>
<dbReference type="GeneTree" id="ENSGT00940000160133"/>
<organism evidence="23 24">
    <name type="scientific">Jaculus jaculus</name>
    <name type="common">Lesser Egyptian jerboa</name>
    <dbReference type="NCBI Taxonomy" id="51337"/>
    <lineage>
        <taxon>Eukaryota</taxon>
        <taxon>Metazoa</taxon>
        <taxon>Chordata</taxon>
        <taxon>Craniata</taxon>
        <taxon>Vertebrata</taxon>
        <taxon>Euteleostomi</taxon>
        <taxon>Mammalia</taxon>
        <taxon>Eutheria</taxon>
        <taxon>Euarchontoglires</taxon>
        <taxon>Glires</taxon>
        <taxon>Rodentia</taxon>
        <taxon>Myomorpha</taxon>
        <taxon>Dipodoidea</taxon>
        <taxon>Dipodidae</taxon>
        <taxon>Dipodinae</taxon>
        <taxon>Jaculus</taxon>
    </lineage>
</organism>
<evidence type="ECO:0000256" key="7">
    <source>
        <dbReference type="ARBA" id="ARBA00022989"/>
    </source>
</evidence>
<dbReference type="Pfam" id="PF23740">
    <property type="entry name" value="Ig_ZP2_3rd"/>
    <property type="match status" value="1"/>
</dbReference>
<evidence type="ECO:0000313" key="24">
    <source>
        <dbReference type="Proteomes" id="UP000694385"/>
    </source>
</evidence>
<dbReference type="InterPro" id="IPR057637">
    <property type="entry name" value="Ig_ZP2_1st"/>
</dbReference>
<dbReference type="GO" id="GO:0005783">
    <property type="term" value="C:endoplasmic reticulum"/>
    <property type="evidence" value="ECO:0007669"/>
    <property type="project" value="Ensembl"/>
</dbReference>
<dbReference type="InterPro" id="IPR055356">
    <property type="entry name" value="ZP-N"/>
</dbReference>
<evidence type="ECO:0000256" key="10">
    <source>
        <dbReference type="ARBA" id="ARBA00023170"/>
    </source>
</evidence>
<keyword evidence="7 20" id="KW-1133">Transmembrane helix</keyword>
<feature type="signal peptide" evidence="21">
    <location>
        <begin position="1"/>
        <end position="33"/>
    </location>
</feature>
<protein>
    <recommendedName>
        <fullName evidence="15">Zona pellucida sperm-binding protein 2</fullName>
    </recommendedName>
    <alternativeName>
        <fullName evidence="17">Zona pellucida glycoprotein 2</fullName>
    </alternativeName>
    <alternativeName>
        <fullName evidence="16">Zona pellucida protein A</fullName>
    </alternativeName>
</protein>
<dbReference type="InterPro" id="IPR051148">
    <property type="entry name" value="Zona_Pellucida_Domain_gp"/>
</dbReference>
<dbReference type="GO" id="GO:0007339">
    <property type="term" value="P:binding of sperm to zona pellucida"/>
    <property type="evidence" value="ECO:0007669"/>
    <property type="project" value="Ensembl"/>
</dbReference>
<proteinExistence type="inferred from homology"/>
<keyword evidence="21" id="KW-0732">Signal</keyword>
<evidence type="ECO:0000256" key="11">
    <source>
        <dbReference type="ARBA" id="ARBA00023180"/>
    </source>
</evidence>
<keyword evidence="3" id="KW-0964">Secreted</keyword>
<keyword evidence="8 20" id="KW-0472">Membrane</keyword>
<evidence type="ECO:0000256" key="6">
    <source>
        <dbReference type="ARBA" id="ARBA00022692"/>
    </source>
</evidence>
<dbReference type="Ensembl" id="ENSJJAT00000021429.1">
    <property type="protein sequence ID" value="ENSJJAP00000014926.1"/>
    <property type="gene ID" value="ENSJJAG00000017256.1"/>
</dbReference>
<dbReference type="GO" id="GO:0032190">
    <property type="term" value="F:acrosin binding"/>
    <property type="evidence" value="ECO:0007669"/>
    <property type="project" value="Ensembl"/>
</dbReference>
<feature type="domain" description="ZP" evidence="22">
    <location>
        <begin position="365"/>
        <end position="631"/>
    </location>
</feature>
<dbReference type="AlphaFoldDB" id="A0A8C5P0Z3"/>
<keyword evidence="9" id="KW-1015">Disulfide bond</keyword>
<accession>A0A8C5P0Z3</accession>
<dbReference type="Proteomes" id="UP000694385">
    <property type="component" value="Unassembled WGS sequence"/>
</dbReference>
<evidence type="ECO:0000256" key="19">
    <source>
        <dbReference type="ARBA" id="ARBA00046716"/>
    </source>
</evidence>
<dbReference type="InterPro" id="IPR042235">
    <property type="entry name" value="ZP-C_dom"/>
</dbReference>
<evidence type="ECO:0000256" key="3">
    <source>
        <dbReference type="ARBA" id="ARBA00022525"/>
    </source>
</evidence>
<dbReference type="Pfam" id="PF23738">
    <property type="entry name" value="Ig_ZP2_N"/>
    <property type="match status" value="1"/>
</dbReference>
<dbReference type="InterPro" id="IPR057636">
    <property type="entry name" value="Ig_ZP2_3rd"/>
</dbReference>
<keyword evidence="24" id="KW-1185">Reference proteome</keyword>
<comment type="function">
    <text evidence="18">Component of the zona pellucida, an extracellular matrix surrounding oocytes which mediates sperm binding, induction of the acrosome reaction and prevents post-fertilization polyspermy. The zona pellucida is composed of 3 to 4 glycoproteins, ZP1, ZP2, ZP3, and ZP4. ZP2 may act as a secondary sperm receptor.</text>
</comment>
<dbReference type="FunFam" id="2.60.40.3210:FF:000006">
    <property type="entry name" value="Zona pellucida sperm-binding protein 2"/>
    <property type="match status" value="1"/>
</dbReference>
<keyword evidence="6 20" id="KW-0812">Transmembrane</keyword>
<dbReference type="GO" id="GO:0005771">
    <property type="term" value="C:multivesicular body"/>
    <property type="evidence" value="ECO:0007669"/>
    <property type="project" value="Ensembl"/>
</dbReference>
<evidence type="ECO:0000256" key="8">
    <source>
        <dbReference type="ARBA" id="ARBA00023136"/>
    </source>
</evidence>
<gene>
    <name evidence="23" type="primary">Zp2</name>
</gene>
<keyword evidence="2" id="KW-1003">Cell membrane</keyword>
<comment type="similarity">
    <text evidence="14">Belongs to the ZP domain family. ZPA subfamily.</text>
</comment>
<dbReference type="GO" id="GO:0035804">
    <property type="term" value="F:structural constituent of egg coat"/>
    <property type="evidence" value="ECO:0007669"/>
    <property type="project" value="Ensembl"/>
</dbReference>